<reference evidence="7" key="1">
    <citation type="journal article" date="2020" name="Ecol. Evol.">
        <title>Genome structure and content of the rice root-knot nematode (Meloidogyne graminicola).</title>
        <authorList>
            <person name="Phan N.T."/>
            <person name="Danchin E.G.J."/>
            <person name="Klopp C."/>
            <person name="Perfus-Barbeoch L."/>
            <person name="Kozlowski D.K."/>
            <person name="Koutsovoulos G.D."/>
            <person name="Lopez-Roques C."/>
            <person name="Bouchez O."/>
            <person name="Zahm M."/>
            <person name="Besnard G."/>
            <person name="Bellafiore S."/>
        </authorList>
    </citation>
    <scope>NUCLEOTIDE SEQUENCE</scope>
    <source>
        <strain evidence="7">VN-18</strain>
    </source>
</reference>
<evidence type="ECO:0000259" key="6">
    <source>
        <dbReference type="PROSITE" id="PS50262"/>
    </source>
</evidence>
<evidence type="ECO:0000256" key="2">
    <source>
        <dbReference type="ARBA" id="ARBA00022692"/>
    </source>
</evidence>
<dbReference type="EMBL" id="JABEBT010000027">
    <property type="protein sequence ID" value="KAF7636710.1"/>
    <property type="molecule type" value="Genomic_DNA"/>
</dbReference>
<feature type="transmembrane region" description="Helical" evidence="5">
    <location>
        <begin position="6"/>
        <end position="29"/>
    </location>
</feature>
<evidence type="ECO:0000256" key="3">
    <source>
        <dbReference type="ARBA" id="ARBA00022989"/>
    </source>
</evidence>
<feature type="domain" description="G-protein coupled receptors family 1 profile" evidence="6">
    <location>
        <begin position="20"/>
        <end position="156"/>
    </location>
</feature>
<comment type="subcellular location">
    <subcellularLocation>
        <location evidence="1">Membrane</location>
    </subcellularLocation>
</comment>
<dbReference type="AlphaFoldDB" id="A0A8S9ZTY1"/>
<accession>A0A8S9ZTY1</accession>
<evidence type="ECO:0000256" key="5">
    <source>
        <dbReference type="SAM" id="Phobius"/>
    </source>
</evidence>
<feature type="transmembrane region" description="Helical" evidence="5">
    <location>
        <begin position="81"/>
        <end position="103"/>
    </location>
</feature>
<proteinExistence type="predicted"/>
<keyword evidence="2 5" id="KW-0812">Transmembrane</keyword>
<sequence length="156" mass="18593">MSFSSLQKYYLTFFIILSSLSIIFLLILIRPLFKFSKERTALYIMLSKSIGNIIYRFNVIFNYSNNLFPYFNSAAPFIYKFVIMPISFLVIASQYIHIIALALNRFHAVYFPFSYQEIWKLRNIKYIIFFIWLIIFSWAATQQTVFILGIDQTGFF</sequence>
<evidence type="ECO:0000313" key="8">
    <source>
        <dbReference type="Proteomes" id="UP000605970"/>
    </source>
</evidence>
<keyword evidence="3 5" id="KW-1133">Transmembrane helix</keyword>
<dbReference type="InterPro" id="IPR019430">
    <property type="entry name" value="7TM_GPCR_serpentine_rcpt_Srx"/>
</dbReference>
<keyword evidence="4 5" id="KW-0472">Membrane</keyword>
<organism evidence="7 8">
    <name type="scientific">Meloidogyne graminicola</name>
    <dbReference type="NCBI Taxonomy" id="189291"/>
    <lineage>
        <taxon>Eukaryota</taxon>
        <taxon>Metazoa</taxon>
        <taxon>Ecdysozoa</taxon>
        <taxon>Nematoda</taxon>
        <taxon>Chromadorea</taxon>
        <taxon>Rhabditida</taxon>
        <taxon>Tylenchina</taxon>
        <taxon>Tylenchomorpha</taxon>
        <taxon>Tylenchoidea</taxon>
        <taxon>Meloidogynidae</taxon>
        <taxon>Meloidogyninae</taxon>
        <taxon>Meloidogyne</taxon>
    </lineage>
</organism>
<dbReference type="GO" id="GO:0016020">
    <property type="term" value="C:membrane"/>
    <property type="evidence" value="ECO:0007669"/>
    <property type="project" value="UniProtKB-SubCell"/>
</dbReference>
<feature type="transmembrane region" description="Helical" evidence="5">
    <location>
        <begin position="124"/>
        <end position="150"/>
    </location>
</feature>
<dbReference type="InterPro" id="IPR017452">
    <property type="entry name" value="GPCR_Rhodpsn_7TM"/>
</dbReference>
<evidence type="ECO:0000256" key="4">
    <source>
        <dbReference type="ARBA" id="ARBA00023136"/>
    </source>
</evidence>
<evidence type="ECO:0000256" key="1">
    <source>
        <dbReference type="ARBA" id="ARBA00004370"/>
    </source>
</evidence>
<feature type="non-terminal residue" evidence="7">
    <location>
        <position position="156"/>
    </location>
</feature>
<protein>
    <recommendedName>
        <fullName evidence="6">G-protein coupled receptors family 1 profile domain-containing protein</fullName>
    </recommendedName>
</protein>
<name>A0A8S9ZTY1_9BILA</name>
<dbReference type="Pfam" id="PF10328">
    <property type="entry name" value="7TM_GPCR_Srx"/>
    <property type="match status" value="1"/>
</dbReference>
<feature type="transmembrane region" description="Helical" evidence="5">
    <location>
        <begin position="41"/>
        <end position="61"/>
    </location>
</feature>
<dbReference type="Proteomes" id="UP000605970">
    <property type="component" value="Unassembled WGS sequence"/>
</dbReference>
<gene>
    <name evidence="7" type="ORF">Mgra_00003891</name>
</gene>
<comment type="caution">
    <text evidence="7">The sequence shown here is derived from an EMBL/GenBank/DDBJ whole genome shotgun (WGS) entry which is preliminary data.</text>
</comment>
<keyword evidence="8" id="KW-1185">Reference proteome</keyword>
<dbReference type="Gene3D" id="1.20.1070.10">
    <property type="entry name" value="Rhodopsin 7-helix transmembrane proteins"/>
    <property type="match status" value="1"/>
</dbReference>
<dbReference type="SUPFAM" id="SSF81321">
    <property type="entry name" value="Family A G protein-coupled receptor-like"/>
    <property type="match status" value="1"/>
</dbReference>
<evidence type="ECO:0000313" key="7">
    <source>
        <dbReference type="EMBL" id="KAF7636710.1"/>
    </source>
</evidence>
<dbReference type="PROSITE" id="PS50262">
    <property type="entry name" value="G_PROTEIN_RECEP_F1_2"/>
    <property type="match status" value="1"/>
</dbReference>